<evidence type="ECO:0000313" key="1">
    <source>
        <dbReference type="EMBL" id="KAI3815951.1"/>
    </source>
</evidence>
<organism evidence="1 2">
    <name type="scientific">Smallanthus sonchifolius</name>
    <dbReference type="NCBI Taxonomy" id="185202"/>
    <lineage>
        <taxon>Eukaryota</taxon>
        <taxon>Viridiplantae</taxon>
        <taxon>Streptophyta</taxon>
        <taxon>Embryophyta</taxon>
        <taxon>Tracheophyta</taxon>
        <taxon>Spermatophyta</taxon>
        <taxon>Magnoliopsida</taxon>
        <taxon>eudicotyledons</taxon>
        <taxon>Gunneridae</taxon>
        <taxon>Pentapetalae</taxon>
        <taxon>asterids</taxon>
        <taxon>campanulids</taxon>
        <taxon>Asterales</taxon>
        <taxon>Asteraceae</taxon>
        <taxon>Asteroideae</taxon>
        <taxon>Heliantheae alliance</taxon>
        <taxon>Millerieae</taxon>
        <taxon>Smallanthus</taxon>
    </lineage>
</organism>
<proteinExistence type="predicted"/>
<keyword evidence="2" id="KW-1185">Reference proteome</keyword>
<evidence type="ECO:0000313" key="2">
    <source>
        <dbReference type="Proteomes" id="UP001056120"/>
    </source>
</evidence>
<sequence>MGTRQFKVTNGDCFYTEKTSSNDLKPRFGRGKLLTGDENCDLLKKPRTIVDVGCGVAYEDWPIRPL</sequence>
<dbReference type="EMBL" id="CM042022">
    <property type="protein sequence ID" value="KAI3815951.1"/>
    <property type="molecule type" value="Genomic_DNA"/>
</dbReference>
<reference evidence="1 2" key="2">
    <citation type="journal article" date="2022" name="Mol. Ecol. Resour.">
        <title>The genomes of chicory, endive, great burdock and yacon provide insights into Asteraceae paleo-polyploidization history and plant inulin production.</title>
        <authorList>
            <person name="Fan W."/>
            <person name="Wang S."/>
            <person name="Wang H."/>
            <person name="Wang A."/>
            <person name="Jiang F."/>
            <person name="Liu H."/>
            <person name="Zhao H."/>
            <person name="Xu D."/>
            <person name="Zhang Y."/>
        </authorList>
    </citation>
    <scope>NUCLEOTIDE SEQUENCE [LARGE SCALE GENOMIC DNA]</scope>
    <source>
        <strain evidence="2">cv. Yunnan</strain>
        <tissue evidence="1">Leaves</tissue>
    </source>
</reference>
<gene>
    <name evidence="1" type="ORF">L1987_15635</name>
</gene>
<accession>A0ACB9J897</accession>
<protein>
    <submittedName>
        <fullName evidence="1">Uncharacterized protein</fullName>
    </submittedName>
</protein>
<name>A0ACB9J897_9ASTR</name>
<reference evidence="2" key="1">
    <citation type="journal article" date="2022" name="Mol. Ecol. Resour.">
        <title>The genomes of chicory, endive, great burdock and yacon provide insights into Asteraceae palaeo-polyploidization history and plant inulin production.</title>
        <authorList>
            <person name="Fan W."/>
            <person name="Wang S."/>
            <person name="Wang H."/>
            <person name="Wang A."/>
            <person name="Jiang F."/>
            <person name="Liu H."/>
            <person name="Zhao H."/>
            <person name="Xu D."/>
            <person name="Zhang Y."/>
        </authorList>
    </citation>
    <scope>NUCLEOTIDE SEQUENCE [LARGE SCALE GENOMIC DNA]</scope>
    <source>
        <strain evidence="2">cv. Yunnan</strain>
    </source>
</reference>
<comment type="caution">
    <text evidence="1">The sequence shown here is derived from an EMBL/GenBank/DDBJ whole genome shotgun (WGS) entry which is preliminary data.</text>
</comment>
<dbReference type="Proteomes" id="UP001056120">
    <property type="component" value="Linkage Group LG05"/>
</dbReference>